<dbReference type="EMBL" id="JAPMLT010000001">
    <property type="protein sequence ID" value="MCX7568756.1"/>
    <property type="molecule type" value="Genomic_DNA"/>
</dbReference>
<reference evidence="2 3" key="1">
    <citation type="submission" date="2022-11" db="EMBL/GenBank/DDBJ databases">
        <title>Study of microbial diversity in lake waters.</title>
        <authorList>
            <person name="Zhang J."/>
        </authorList>
    </citation>
    <scope>NUCLEOTIDE SEQUENCE [LARGE SCALE GENOMIC DNA]</scope>
    <source>
        <strain evidence="2 3">DT12</strain>
    </source>
</reference>
<keyword evidence="1" id="KW-0812">Transmembrane</keyword>
<accession>A0ABT3WVX5</accession>
<gene>
    <name evidence="2" type="ORF">OS242_02065</name>
</gene>
<evidence type="ECO:0000313" key="2">
    <source>
        <dbReference type="EMBL" id="MCX7568756.1"/>
    </source>
</evidence>
<dbReference type="Pfam" id="PF12679">
    <property type="entry name" value="ABC2_membrane_2"/>
    <property type="match status" value="1"/>
</dbReference>
<keyword evidence="1" id="KW-1133">Transmembrane helix</keyword>
<dbReference type="RefSeq" id="WP_267149995.1">
    <property type="nucleotide sequence ID" value="NZ_JAPMLT010000001.1"/>
</dbReference>
<feature type="transmembrane region" description="Helical" evidence="1">
    <location>
        <begin position="219"/>
        <end position="245"/>
    </location>
</feature>
<evidence type="ECO:0000256" key="1">
    <source>
        <dbReference type="SAM" id="Phobius"/>
    </source>
</evidence>
<sequence length="403" mass="45211">MREIVAIIQNEWIKLLRRRRFLVVLLLSLAVVGLFSVGSYYEAKQMERYNSPEYQQQMLEDQLRHLDEMIADENIPAADKEHMKLERTNTQERLDRVKSGQPSGTKMTAEMLRTQIEQIKENIKNLPPDQKWQSGDMEQQILTYEYYIARDMTPNLEDFRPASSWQMIETFLMIGAMVLFPLLAVLLVADMVSGEMTGGTIKLLLARPASRSKILFGKYITSLIASIILIALLLGALTGAMFALFGTDGYEHPKTIGVRHYEEQVMMGGQMQTIFAVDASNAKVIPLGTFVLNGMLLTVAATVAMTTLGFFCSTMVRSAAVSTGLAMGVVVCGTIVTQVSMGSEWLKWLPTTHFNLPSIYSGEVGQMFRLHITLGESALWLIGWTVALYLIGQWRFTKQDLLG</sequence>
<dbReference type="PANTHER" id="PTHR37305:SF1">
    <property type="entry name" value="MEMBRANE PROTEIN"/>
    <property type="match status" value="1"/>
</dbReference>
<protein>
    <submittedName>
        <fullName evidence="2">ABC transporter permease subunit</fullName>
    </submittedName>
</protein>
<feature type="transmembrane region" description="Helical" evidence="1">
    <location>
        <begin position="21"/>
        <end position="41"/>
    </location>
</feature>
<evidence type="ECO:0000313" key="3">
    <source>
        <dbReference type="Proteomes" id="UP001208017"/>
    </source>
</evidence>
<keyword evidence="1" id="KW-0472">Membrane</keyword>
<name>A0ABT3WVX5_9BACL</name>
<feature type="transmembrane region" description="Helical" evidence="1">
    <location>
        <begin position="290"/>
        <end position="312"/>
    </location>
</feature>
<organism evidence="2 3">
    <name type="scientific">Tumebacillus lacus</name>
    <dbReference type="NCBI Taxonomy" id="2995335"/>
    <lineage>
        <taxon>Bacteria</taxon>
        <taxon>Bacillati</taxon>
        <taxon>Bacillota</taxon>
        <taxon>Bacilli</taxon>
        <taxon>Bacillales</taxon>
        <taxon>Alicyclobacillaceae</taxon>
        <taxon>Tumebacillus</taxon>
    </lineage>
</organism>
<dbReference type="Proteomes" id="UP001208017">
    <property type="component" value="Unassembled WGS sequence"/>
</dbReference>
<feature type="transmembrane region" description="Helical" evidence="1">
    <location>
        <begin position="370"/>
        <end position="391"/>
    </location>
</feature>
<feature type="transmembrane region" description="Helical" evidence="1">
    <location>
        <begin position="171"/>
        <end position="192"/>
    </location>
</feature>
<feature type="transmembrane region" description="Helical" evidence="1">
    <location>
        <begin position="319"/>
        <end position="341"/>
    </location>
</feature>
<proteinExistence type="predicted"/>
<comment type="caution">
    <text evidence="2">The sequence shown here is derived from an EMBL/GenBank/DDBJ whole genome shotgun (WGS) entry which is preliminary data.</text>
</comment>
<dbReference type="PANTHER" id="PTHR37305">
    <property type="entry name" value="INTEGRAL MEMBRANE PROTEIN-RELATED"/>
    <property type="match status" value="1"/>
</dbReference>
<keyword evidence="3" id="KW-1185">Reference proteome</keyword>